<feature type="transmembrane region" description="Helical" evidence="2">
    <location>
        <begin position="161"/>
        <end position="184"/>
    </location>
</feature>
<sequence length="472" mass="52239">MVDMALRWFVRALVAALAVTSASAVRFQGDVLVRGDFQVLVQYALDATSGQDLDGGLVEGTIKVLHDSILIFFDDTDTRQLLQAGPKTMAASGHRQLYDAARYRKYVSARTHAAHLRYHHHLGHSLVKSEQVGRVEVDLHVVSLGRAAGLTSEFPADEVQLLPLTILFAIFFLGFVAVLTTDFVYWQRKRRAGGKLAAFASDGIERIDSVSLLRLLSLLLDEAVRMATICILVLAGNGWMILSPKLHASESLAGAMWFLNVFYVLATLMVLAYRTTPNFTNQYYGFVWVFILVVETGILSYALLSSVLLCMNQEALVSKTSRQRADIVAQTWARKRSMRVVIASILLFVAQNFFGAILSATVAIWSRADCVFATTMFCQTLVTAGLVYIFRPRQLATLHSTRAAARREGKSDFDAAHDPWVRAGSAGFPGSDKNFSTRSFSDAGREDEDEDAPFLETDSFEDVGEEEIEVQL</sequence>
<dbReference type="AlphaFoldDB" id="A0A2R5G5G7"/>
<feature type="compositionally biased region" description="Acidic residues" evidence="1">
    <location>
        <begin position="445"/>
        <end position="472"/>
    </location>
</feature>
<feature type="transmembrane region" description="Helical" evidence="2">
    <location>
        <begin position="371"/>
        <end position="390"/>
    </location>
</feature>
<feature type="chain" id="PRO_5015317677" evidence="3">
    <location>
        <begin position="25"/>
        <end position="472"/>
    </location>
</feature>
<evidence type="ECO:0000256" key="2">
    <source>
        <dbReference type="SAM" id="Phobius"/>
    </source>
</evidence>
<keyword evidence="2" id="KW-0472">Membrane</keyword>
<name>A0A2R5G5G7_9STRA</name>
<evidence type="ECO:0000256" key="1">
    <source>
        <dbReference type="SAM" id="MobiDB-lite"/>
    </source>
</evidence>
<evidence type="ECO:0000313" key="4">
    <source>
        <dbReference type="EMBL" id="GBG26276.1"/>
    </source>
</evidence>
<dbReference type="EMBL" id="BEYU01000019">
    <property type="protein sequence ID" value="GBG26276.1"/>
    <property type="molecule type" value="Genomic_DNA"/>
</dbReference>
<feature type="signal peptide" evidence="3">
    <location>
        <begin position="1"/>
        <end position="24"/>
    </location>
</feature>
<keyword evidence="2" id="KW-1133">Transmembrane helix</keyword>
<dbReference type="Proteomes" id="UP000241890">
    <property type="component" value="Unassembled WGS sequence"/>
</dbReference>
<reference evidence="4 5" key="1">
    <citation type="submission" date="2017-12" db="EMBL/GenBank/DDBJ databases">
        <title>Sequencing, de novo assembly and annotation of complete genome of a new Thraustochytrid species, strain FCC1311.</title>
        <authorList>
            <person name="Sedici K."/>
            <person name="Godart F."/>
            <person name="Aiese Cigliano R."/>
            <person name="Sanseverino W."/>
            <person name="Barakat M."/>
            <person name="Ortet P."/>
            <person name="Marechal E."/>
            <person name="Cagnac O."/>
            <person name="Amato A."/>
        </authorList>
    </citation>
    <scope>NUCLEOTIDE SEQUENCE [LARGE SCALE GENOMIC DNA]</scope>
</reference>
<evidence type="ECO:0000313" key="5">
    <source>
        <dbReference type="Proteomes" id="UP000241890"/>
    </source>
</evidence>
<feature type="transmembrane region" description="Helical" evidence="2">
    <location>
        <begin position="285"/>
        <end position="311"/>
    </location>
</feature>
<proteinExistence type="predicted"/>
<organism evidence="4 5">
    <name type="scientific">Hondaea fermentalgiana</name>
    <dbReference type="NCBI Taxonomy" id="2315210"/>
    <lineage>
        <taxon>Eukaryota</taxon>
        <taxon>Sar</taxon>
        <taxon>Stramenopiles</taxon>
        <taxon>Bigyra</taxon>
        <taxon>Labyrinthulomycetes</taxon>
        <taxon>Thraustochytrida</taxon>
        <taxon>Thraustochytriidae</taxon>
        <taxon>Hondaea</taxon>
    </lineage>
</organism>
<feature type="region of interest" description="Disordered" evidence="1">
    <location>
        <begin position="424"/>
        <end position="472"/>
    </location>
</feature>
<protein>
    <submittedName>
        <fullName evidence="4">Uncharacterized protein</fullName>
    </submittedName>
</protein>
<feature type="transmembrane region" description="Helical" evidence="2">
    <location>
        <begin position="340"/>
        <end position="365"/>
    </location>
</feature>
<evidence type="ECO:0000256" key="3">
    <source>
        <dbReference type="SAM" id="SignalP"/>
    </source>
</evidence>
<dbReference type="InParanoid" id="A0A2R5G5G7"/>
<keyword evidence="5" id="KW-1185">Reference proteome</keyword>
<keyword evidence="3" id="KW-0732">Signal</keyword>
<gene>
    <name evidence="4" type="ORF">FCC1311_024972</name>
</gene>
<feature type="transmembrane region" description="Helical" evidence="2">
    <location>
        <begin position="254"/>
        <end position="273"/>
    </location>
</feature>
<accession>A0A2R5G5G7</accession>
<keyword evidence="2" id="KW-0812">Transmembrane</keyword>
<comment type="caution">
    <text evidence="4">The sequence shown here is derived from an EMBL/GenBank/DDBJ whole genome shotgun (WGS) entry which is preliminary data.</text>
</comment>